<dbReference type="RefSeq" id="XP_042993935.1">
    <property type="nucleotide sequence ID" value="XM_043138001.1"/>
</dbReference>
<accession>A0A8E5ME58</accession>
<name>A0A8E5ME58_USTVR</name>
<organism evidence="1 2">
    <name type="scientific">Ustilaginoidea virens</name>
    <name type="common">Rice false smut fungus</name>
    <name type="synonym">Villosiclava virens</name>
    <dbReference type="NCBI Taxonomy" id="1159556"/>
    <lineage>
        <taxon>Eukaryota</taxon>
        <taxon>Fungi</taxon>
        <taxon>Dikarya</taxon>
        <taxon>Ascomycota</taxon>
        <taxon>Pezizomycotina</taxon>
        <taxon>Sordariomycetes</taxon>
        <taxon>Hypocreomycetidae</taxon>
        <taxon>Hypocreales</taxon>
        <taxon>Clavicipitaceae</taxon>
        <taxon>Ustilaginoidea</taxon>
    </lineage>
</organism>
<evidence type="ECO:0000313" key="1">
    <source>
        <dbReference type="EMBL" id="QUC16262.1"/>
    </source>
</evidence>
<dbReference type="GeneID" id="66061281"/>
<evidence type="ECO:0000313" key="2">
    <source>
        <dbReference type="Proteomes" id="UP000027002"/>
    </source>
</evidence>
<dbReference type="KEGG" id="uvi:66061281"/>
<dbReference type="Proteomes" id="UP000027002">
    <property type="component" value="Chromosome 1"/>
</dbReference>
<protein>
    <submittedName>
        <fullName evidence="1">Uncharacterized protein</fullName>
    </submittedName>
</protein>
<dbReference type="AlphaFoldDB" id="A0A8E5ME58"/>
<gene>
    <name evidence="1" type="ORF">UV8b_00503</name>
</gene>
<proteinExistence type="predicted"/>
<keyword evidence="2" id="KW-1185">Reference proteome</keyword>
<reference evidence="1" key="1">
    <citation type="submission" date="2020-03" db="EMBL/GenBank/DDBJ databases">
        <title>A mixture of massive structural variations and highly conserved coding sequences in Ustilaginoidea virens genome.</title>
        <authorList>
            <person name="Zhang K."/>
            <person name="Zhao Z."/>
            <person name="Zhang Z."/>
            <person name="Li Y."/>
            <person name="Hsiang T."/>
            <person name="Sun W."/>
        </authorList>
    </citation>
    <scope>NUCLEOTIDE SEQUENCE</scope>
    <source>
        <strain evidence="1">UV-8b</strain>
    </source>
</reference>
<sequence length="76" mass="8288">MTRILAQHPPSGWPSETMSIALPYQAASEWYTSVLGNCVGNNSLPLVSVAALFVVDREAPQSLYVVVRALSHCMVR</sequence>
<dbReference type="EMBL" id="CP072753">
    <property type="protein sequence ID" value="QUC16262.1"/>
    <property type="molecule type" value="Genomic_DNA"/>
</dbReference>